<keyword evidence="2" id="KW-1133">Transmembrane helix</keyword>
<evidence type="ECO:0000256" key="1">
    <source>
        <dbReference type="SAM" id="MobiDB-lite"/>
    </source>
</evidence>
<gene>
    <name evidence="3" type="ORF">NCTC12151_00037</name>
</gene>
<feature type="region of interest" description="Disordered" evidence="1">
    <location>
        <begin position="38"/>
        <end position="59"/>
    </location>
</feature>
<evidence type="ECO:0000256" key="2">
    <source>
        <dbReference type="SAM" id="Phobius"/>
    </source>
</evidence>
<dbReference type="Proteomes" id="UP000249005">
    <property type="component" value="Chromosome 1"/>
</dbReference>
<feature type="transmembrane region" description="Helical" evidence="2">
    <location>
        <begin position="6"/>
        <end position="25"/>
    </location>
</feature>
<evidence type="ECO:0000313" key="3">
    <source>
        <dbReference type="EMBL" id="SQI33939.1"/>
    </source>
</evidence>
<evidence type="ECO:0008006" key="5">
    <source>
        <dbReference type="Google" id="ProtNLM"/>
    </source>
</evidence>
<keyword evidence="4" id="KW-1185">Reference proteome</keyword>
<feature type="compositionally biased region" description="Basic residues" evidence="1">
    <location>
        <begin position="50"/>
        <end position="59"/>
    </location>
</feature>
<organism evidence="3 4">
    <name type="scientific">Leminorella richardii</name>
    <dbReference type="NCBI Taxonomy" id="158841"/>
    <lineage>
        <taxon>Bacteria</taxon>
        <taxon>Pseudomonadati</taxon>
        <taxon>Pseudomonadota</taxon>
        <taxon>Gammaproteobacteria</taxon>
        <taxon>Enterobacterales</taxon>
        <taxon>Budviciaceae</taxon>
        <taxon>Leminorella</taxon>
    </lineage>
</organism>
<protein>
    <recommendedName>
        <fullName evidence="5">High mobility group protein Z</fullName>
    </recommendedName>
</protein>
<reference evidence="3 4" key="1">
    <citation type="submission" date="2018-06" db="EMBL/GenBank/DDBJ databases">
        <authorList>
            <consortium name="Pathogen Informatics"/>
            <person name="Doyle S."/>
        </authorList>
    </citation>
    <scope>NUCLEOTIDE SEQUENCE [LARGE SCALE GENOMIC DNA]</scope>
    <source>
        <strain evidence="3 4">NCTC12151</strain>
    </source>
</reference>
<keyword evidence="2" id="KW-0472">Membrane</keyword>
<evidence type="ECO:0000313" key="4">
    <source>
        <dbReference type="Proteomes" id="UP000249005"/>
    </source>
</evidence>
<dbReference type="EMBL" id="LS483470">
    <property type="protein sequence ID" value="SQI33939.1"/>
    <property type="molecule type" value="Genomic_DNA"/>
</dbReference>
<keyword evidence="2" id="KW-0812">Transmembrane</keyword>
<dbReference type="KEGG" id="lri:NCTC12151_00037"/>
<name>A0A2X4U5L5_9GAMM</name>
<proteinExistence type="predicted"/>
<dbReference type="RefSeq" id="WP_111738753.1">
    <property type="nucleotide sequence ID" value="NZ_LR698987.1"/>
</dbReference>
<dbReference type="AlphaFoldDB" id="A0A2X4U5L5"/>
<accession>A0A2X4U5L5</accession>
<sequence>MQWLFPFVGLLLAGYLVWLLGKLLWLNRLKERRYSAKHSRGTRALIKNTQSRRRKNKTE</sequence>